<dbReference type="EC" id="2.4.-.-" evidence="2"/>
<proteinExistence type="predicted"/>
<sequence>MSEQQPELSIIIVSYNSWEFLDLTLHSVEKALEGIPAEVIVVDNASSVDVVANIGQSYPSVITIANKQNLGFSKANNIGLKMAKGRIAILVNPDIIVAEDTFKKVLNYFNEYPDVAGLGVRMLNGEGQYLRESKRGLPTPAVSLYKMLGLTSLFPRSGRFARYYHGNLDEKQNHKIDILAGAFLAQKRDSEGCFELLDEQYFMYGEDIDLSYCLSRKYGANHYLGTNPIIHFKGKSTITNAWIYKCFYQSMWIFYKKYFKKKTFFLVNGLIWLAINGIQSLKIAGLTLKKSNNVIPKSKHRNVLLVSSGSNTKASIQKLYQEADIKVEKEVITVDQFDLIVFDLATTKSKYIINVLEKFGTAPYAYLASNGKYLVENSLAGRKGQVLHL</sequence>
<accession>A0ABS5JU71</accession>
<dbReference type="RefSeq" id="WP_212215020.1">
    <property type="nucleotide sequence ID" value="NZ_JAGUCO010000003.1"/>
</dbReference>
<gene>
    <name evidence="2" type="ORF">KEM10_06455</name>
</gene>
<reference evidence="2 3" key="1">
    <citation type="journal article" date="2015" name="Int. J. Syst. Evol. Microbiol.">
        <title>Carboxylicivirga linearis sp. nov., isolated from a sea cucumber culture pond.</title>
        <authorList>
            <person name="Wang F.Q."/>
            <person name="Zhou Y.X."/>
            <person name="Lin X.Z."/>
            <person name="Chen G.J."/>
            <person name="Du Z.J."/>
        </authorList>
    </citation>
    <scope>NUCLEOTIDE SEQUENCE [LARGE SCALE GENOMIC DNA]</scope>
    <source>
        <strain evidence="2 3">FB218</strain>
    </source>
</reference>
<dbReference type="PANTHER" id="PTHR43179:SF7">
    <property type="entry name" value="RHAMNOSYLTRANSFERASE WBBL"/>
    <property type="match status" value="1"/>
</dbReference>
<organism evidence="2 3">
    <name type="scientific">Carboxylicivirga linearis</name>
    <dbReference type="NCBI Taxonomy" id="1628157"/>
    <lineage>
        <taxon>Bacteria</taxon>
        <taxon>Pseudomonadati</taxon>
        <taxon>Bacteroidota</taxon>
        <taxon>Bacteroidia</taxon>
        <taxon>Marinilabiliales</taxon>
        <taxon>Marinilabiliaceae</taxon>
        <taxon>Carboxylicivirga</taxon>
    </lineage>
</organism>
<evidence type="ECO:0000259" key="1">
    <source>
        <dbReference type="Pfam" id="PF00535"/>
    </source>
</evidence>
<keyword evidence="2" id="KW-0808">Transferase</keyword>
<dbReference type="InterPro" id="IPR001173">
    <property type="entry name" value="Glyco_trans_2-like"/>
</dbReference>
<dbReference type="GO" id="GO:0016757">
    <property type="term" value="F:glycosyltransferase activity"/>
    <property type="evidence" value="ECO:0007669"/>
    <property type="project" value="UniProtKB-KW"/>
</dbReference>
<evidence type="ECO:0000313" key="2">
    <source>
        <dbReference type="EMBL" id="MBS2097916.1"/>
    </source>
</evidence>
<keyword evidence="2" id="KW-0328">Glycosyltransferase</keyword>
<dbReference type="EMBL" id="JAGUCO010000003">
    <property type="protein sequence ID" value="MBS2097916.1"/>
    <property type="molecule type" value="Genomic_DNA"/>
</dbReference>
<name>A0ABS5JU71_9BACT</name>
<dbReference type="InterPro" id="IPR029044">
    <property type="entry name" value="Nucleotide-diphossugar_trans"/>
</dbReference>
<comment type="caution">
    <text evidence="2">The sequence shown here is derived from an EMBL/GenBank/DDBJ whole genome shotgun (WGS) entry which is preliminary data.</text>
</comment>
<dbReference type="Gene3D" id="3.90.550.10">
    <property type="entry name" value="Spore Coat Polysaccharide Biosynthesis Protein SpsA, Chain A"/>
    <property type="match status" value="1"/>
</dbReference>
<feature type="domain" description="Glycosyltransferase 2-like" evidence="1">
    <location>
        <begin position="9"/>
        <end position="181"/>
    </location>
</feature>
<evidence type="ECO:0000313" key="3">
    <source>
        <dbReference type="Proteomes" id="UP000708576"/>
    </source>
</evidence>
<keyword evidence="3" id="KW-1185">Reference proteome</keyword>
<dbReference type="SUPFAM" id="SSF53448">
    <property type="entry name" value="Nucleotide-diphospho-sugar transferases"/>
    <property type="match status" value="1"/>
</dbReference>
<protein>
    <submittedName>
        <fullName evidence="2">Glycosyltransferase</fullName>
        <ecNumber evidence="2">2.4.-.-</ecNumber>
    </submittedName>
</protein>
<dbReference type="PANTHER" id="PTHR43179">
    <property type="entry name" value="RHAMNOSYLTRANSFERASE WBBL"/>
    <property type="match status" value="1"/>
</dbReference>
<dbReference type="Proteomes" id="UP000708576">
    <property type="component" value="Unassembled WGS sequence"/>
</dbReference>
<dbReference type="Pfam" id="PF00535">
    <property type="entry name" value="Glycos_transf_2"/>
    <property type="match status" value="1"/>
</dbReference>